<reference evidence="5" key="2">
    <citation type="submission" date="2020-09" db="EMBL/GenBank/DDBJ databases">
        <authorList>
            <person name="Sun Q."/>
            <person name="Sedlacek I."/>
        </authorList>
    </citation>
    <scope>NUCLEOTIDE SEQUENCE</scope>
    <source>
        <strain evidence="5">CCM 8711</strain>
    </source>
</reference>
<dbReference type="InterPro" id="IPR014718">
    <property type="entry name" value="GH-type_carb-bd"/>
</dbReference>
<comment type="subunit">
    <text evidence="2">Monomer.</text>
</comment>
<sequence length="325" mass="36555">MKKFRICTVCLALCLVSITGISAQTAINPPETEISNGIIHARLYLPDRVSGYNRGPRFDWAGIIYDLKYQGHSFFGKWQDTYSPTAHDSAMGPAEVFDPLGFNEAKAGQKFIKIGIGALVKADDSAYDFMKSYDIANYGKWKTKVQADHVRFVQVLKEAEHAYKYQKCVQLKKGEPVMLITHTLKNTGKKSIETAVYDHNFFVIDGSTTGPGSVVIFPFKLKENVTGMSDYVNLTGNQLQFTKELRNKFVSFPDLTHGERSVYAFNVENRTTGAGVKITGDKPITKLAFWSSLKTFCPEPYINISIKPGQEFSWTLTYTYYTIPH</sequence>
<dbReference type="EMBL" id="BMDO01000008">
    <property type="protein sequence ID" value="GGI51737.1"/>
    <property type="molecule type" value="Genomic_DNA"/>
</dbReference>
<reference evidence="5" key="1">
    <citation type="journal article" date="2014" name="Int. J. Syst. Evol. Microbiol.">
        <title>Complete genome sequence of Corynebacterium casei LMG S-19264T (=DSM 44701T), isolated from a smear-ripened cheese.</title>
        <authorList>
            <consortium name="US DOE Joint Genome Institute (JGI-PGF)"/>
            <person name="Walter F."/>
            <person name="Albersmeier A."/>
            <person name="Kalinowski J."/>
            <person name="Ruckert C."/>
        </authorList>
    </citation>
    <scope>NUCLEOTIDE SEQUENCE</scope>
    <source>
        <strain evidence="5">CCM 8711</strain>
    </source>
</reference>
<keyword evidence="3" id="KW-0106">Calcium</keyword>
<accession>A0A917JBW9</accession>
<evidence type="ECO:0000313" key="5">
    <source>
        <dbReference type="EMBL" id="GGI51737.1"/>
    </source>
</evidence>
<feature type="signal peptide" evidence="4">
    <location>
        <begin position="1"/>
        <end position="25"/>
    </location>
</feature>
<evidence type="ECO:0000256" key="4">
    <source>
        <dbReference type="SAM" id="SignalP"/>
    </source>
</evidence>
<dbReference type="Proteomes" id="UP000662074">
    <property type="component" value="Unassembled WGS sequence"/>
</dbReference>
<dbReference type="GO" id="GO:0030246">
    <property type="term" value="F:carbohydrate binding"/>
    <property type="evidence" value="ECO:0007669"/>
    <property type="project" value="InterPro"/>
</dbReference>
<organism evidence="5 6">
    <name type="scientific">Mucilaginibacter galii</name>
    <dbReference type="NCBI Taxonomy" id="2005073"/>
    <lineage>
        <taxon>Bacteria</taxon>
        <taxon>Pseudomonadati</taxon>
        <taxon>Bacteroidota</taxon>
        <taxon>Sphingobacteriia</taxon>
        <taxon>Sphingobacteriales</taxon>
        <taxon>Sphingobacteriaceae</taxon>
        <taxon>Mucilaginibacter</taxon>
    </lineage>
</organism>
<dbReference type="Gene3D" id="2.70.98.10">
    <property type="match status" value="1"/>
</dbReference>
<dbReference type="AlphaFoldDB" id="A0A917JBW9"/>
<evidence type="ECO:0000256" key="3">
    <source>
        <dbReference type="ARBA" id="ARBA00022837"/>
    </source>
</evidence>
<keyword evidence="6" id="KW-1185">Reference proteome</keyword>
<comment type="caution">
    <text evidence="5">The sequence shown here is derived from an EMBL/GenBank/DDBJ whole genome shotgun (WGS) entry which is preliminary data.</text>
</comment>
<feature type="chain" id="PRO_5037505312" evidence="4">
    <location>
        <begin position="26"/>
        <end position="325"/>
    </location>
</feature>
<name>A0A917JBW9_9SPHI</name>
<protein>
    <submittedName>
        <fullName evidence="5">Uncharacterized protein</fullName>
    </submittedName>
</protein>
<evidence type="ECO:0000256" key="2">
    <source>
        <dbReference type="ARBA" id="ARBA00011245"/>
    </source>
</evidence>
<gene>
    <name evidence="5" type="ORF">GCM10011425_29490</name>
</gene>
<comment type="cofactor">
    <cofactor evidence="1">
        <name>Ca(2+)</name>
        <dbReference type="ChEBI" id="CHEBI:29108"/>
    </cofactor>
</comment>
<keyword evidence="4" id="KW-0732">Signal</keyword>
<evidence type="ECO:0000313" key="6">
    <source>
        <dbReference type="Proteomes" id="UP000662074"/>
    </source>
</evidence>
<evidence type="ECO:0000256" key="1">
    <source>
        <dbReference type="ARBA" id="ARBA00001913"/>
    </source>
</evidence>
<dbReference type="RefSeq" id="WP_188417842.1">
    <property type="nucleotide sequence ID" value="NZ_BMDO01000008.1"/>
</dbReference>
<proteinExistence type="predicted"/>